<feature type="domain" description="Carbohydrate kinase FGGY N-terminal" evidence="3">
    <location>
        <begin position="5"/>
        <end position="191"/>
    </location>
</feature>
<dbReference type="InterPro" id="IPR000577">
    <property type="entry name" value="Carb_kinase_FGGY"/>
</dbReference>
<keyword evidence="6" id="KW-1185">Reference proteome</keyword>
<reference evidence="5" key="1">
    <citation type="submission" date="2022-10" db="EMBL/GenBank/DDBJ databases">
        <title>Completed Genome Sequence of two octocoral isolated bacterium, Endozoicomonas euniceicola EF212T and Endozoicomonas gorgoniicola PS125T.</title>
        <authorList>
            <person name="Chiou Y.-J."/>
            <person name="Chen Y.-H."/>
        </authorList>
    </citation>
    <scope>NUCLEOTIDE SEQUENCE</scope>
    <source>
        <strain evidence="5">EF212</strain>
    </source>
</reference>
<accession>A0ABY6GP59</accession>
<dbReference type="Pfam" id="PF00370">
    <property type="entry name" value="FGGY_N"/>
    <property type="match status" value="1"/>
</dbReference>
<dbReference type="PIRSF" id="PIRSF000538">
    <property type="entry name" value="GlpK"/>
    <property type="match status" value="1"/>
</dbReference>
<proteinExistence type="predicted"/>
<dbReference type="PANTHER" id="PTHR43435">
    <property type="entry name" value="RIBULOKINASE"/>
    <property type="match status" value="1"/>
</dbReference>
<dbReference type="Gene3D" id="3.30.420.40">
    <property type="match status" value="1"/>
</dbReference>
<evidence type="ECO:0000313" key="6">
    <source>
        <dbReference type="Proteomes" id="UP001163255"/>
    </source>
</evidence>
<dbReference type="InterPro" id="IPR018484">
    <property type="entry name" value="FGGY_N"/>
</dbReference>
<dbReference type="PANTHER" id="PTHR43435:SF4">
    <property type="entry name" value="FGGY CARBOHYDRATE KINASE DOMAIN-CONTAINING PROTEIN"/>
    <property type="match status" value="1"/>
</dbReference>
<dbReference type="Proteomes" id="UP001163255">
    <property type="component" value="Chromosome"/>
</dbReference>
<gene>
    <name evidence="5" type="ORF">NX720_16780</name>
</gene>
<name>A0ABY6GP59_9GAMM</name>
<protein>
    <submittedName>
        <fullName evidence="5">FGGY-family carbohydrate kinase</fullName>
    </submittedName>
</protein>
<sequence length="535" mass="58827">MDDILLSIDVGSGSLRCALVTTEGKILAQQKHAIRCWNPAGKMGFSSDDIWSNLVDTIKNLISLSNYEPDSIRGIGLDATASLLFLTADMKPIALPDNSECDVYGWMDHRALPQSEQFSAVMHRTGNHQRMIPETHIARALWLKQSHPELWKQCYCIIDLSDYLVWKLTDELIWTNGSLSRRFDEQLLEAVDFTDVKERFHGIHLPIGAAVGEGLCKTAAISLKLPVGVPVASAIIDGYGGTLSTILSRSKNEPVNPPETALKRLSMIVGTSTIYIATSREPQNIYGTWGPSPSVLPDLYHNAVGQSAAGILLDYILANHPAHELACNKARQKGLSITAYLNVQLEKMAGEQPVACLAENIHMLPYYAGNRTPRMDMTLVGMISGLKLDNSEGNLALHYLCTIQALALGARHNIETLICAGYEFDLLTPAGGLAKNPLFLAEHCNATGLPAAIPEQPDAMLLSGAMTAGLAAKLFSDWTHAIQSVSRYEQIINPDPELADYYERKYCVFLEMHEDQMKYRKIMATALNTTKNSVF</sequence>
<evidence type="ECO:0000313" key="5">
    <source>
        <dbReference type="EMBL" id="UYM14541.1"/>
    </source>
</evidence>
<keyword evidence="2 5" id="KW-0418">Kinase</keyword>
<dbReference type="GO" id="GO:0016301">
    <property type="term" value="F:kinase activity"/>
    <property type="evidence" value="ECO:0007669"/>
    <property type="project" value="UniProtKB-KW"/>
</dbReference>
<evidence type="ECO:0000256" key="2">
    <source>
        <dbReference type="ARBA" id="ARBA00022777"/>
    </source>
</evidence>
<dbReference type="InterPro" id="IPR018485">
    <property type="entry name" value="FGGY_C"/>
</dbReference>
<dbReference type="EMBL" id="CP103300">
    <property type="protein sequence ID" value="UYM14541.1"/>
    <property type="molecule type" value="Genomic_DNA"/>
</dbReference>
<dbReference type="Gene3D" id="1.20.58.2240">
    <property type="match status" value="1"/>
</dbReference>
<dbReference type="SUPFAM" id="SSF53067">
    <property type="entry name" value="Actin-like ATPase domain"/>
    <property type="match status" value="2"/>
</dbReference>
<keyword evidence="1" id="KW-0808">Transferase</keyword>
<organism evidence="5 6">
    <name type="scientific">Endozoicomonas euniceicola</name>
    <dbReference type="NCBI Taxonomy" id="1234143"/>
    <lineage>
        <taxon>Bacteria</taxon>
        <taxon>Pseudomonadati</taxon>
        <taxon>Pseudomonadota</taxon>
        <taxon>Gammaproteobacteria</taxon>
        <taxon>Oceanospirillales</taxon>
        <taxon>Endozoicomonadaceae</taxon>
        <taxon>Endozoicomonas</taxon>
    </lineage>
</organism>
<evidence type="ECO:0000256" key="1">
    <source>
        <dbReference type="ARBA" id="ARBA00022679"/>
    </source>
</evidence>
<dbReference type="InterPro" id="IPR043129">
    <property type="entry name" value="ATPase_NBD"/>
</dbReference>
<dbReference type="Pfam" id="PF02782">
    <property type="entry name" value="FGGY_C"/>
    <property type="match status" value="1"/>
</dbReference>
<dbReference type="RefSeq" id="WP_262596074.1">
    <property type="nucleotide sequence ID" value="NZ_CP103300.1"/>
</dbReference>
<evidence type="ECO:0000259" key="3">
    <source>
        <dbReference type="Pfam" id="PF00370"/>
    </source>
</evidence>
<evidence type="ECO:0000259" key="4">
    <source>
        <dbReference type="Pfam" id="PF02782"/>
    </source>
</evidence>
<feature type="domain" description="Carbohydrate kinase FGGY C-terminal" evidence="4">
    <location>
        <begin position="266"/>
        <end position="471"/>
    </location>
</feature>